<organism evidence="7 8">
    <name type="scientific">Pelagicoccus mobilis</name>
    <dbReference type="NCBI Taxonomy" id="415221"/>
    <lineage>
        <taxon>Bacteria</taxon>
        <taxon>Pseudomonadati</taxon>
        <taxon>Verrucomicrobiota</taxon>
        <taxon>Opitutia</taxon>
        <taxon>Puniceicoccales</taxon>
        <taxon>Pelagicoccaceae</taxon>
        <taxon>Pelagicoccus</taxon>
    </lineage>
</organism>
<accession>A0A934VJ86</accession>
<keyword evidence="3" id="KW-0010">Activator</keyword>
<evidence type="ECO:0000313" key="7">
    <source>
        <dbReference type="EMBL" id="MBK1875346.1"/>
    </source>
</evidence>
<evidence type="ECO:0000256" key="1">
    <source>
        <dbReference type="ARBA" id="ARBA00023015"/>
    </source>
</evidence>
<keyword evidence="4" id="KW-0804">Transcription</keyword>
<dbReference type="Proteomes" id="UP000617628">
    <property type="component" value="Unassembled WGS sequence"/>
</dbReference>
<dbReference type="Pfam" id="PF12833">
    <property type="entry name" value="HTH_18"/>
    <property type="match status" value="1"/>
</dbReference>
<dbReference type="SUPFAM" id="SSF51215">
    <property type="entry name" value="Regulatory protein AraC"/>
    <property type="match status" value="1"/>
</dbReference>
<protein>
    <submittedName>
        <fullName evidence="7">AraC family transcriptional regulator</fullName>
    </submittedName>
</protein>
<dbReference type="PANTHER" id="PTHR46796">
    <property type="entry name" value="HTH-TYPE TRANSCRIPTIONAL ACTIVATOR RHAS-RELATED"/>
    <property type="match status" value="1"/>
</dbReference>
<dbReference type="InterPro" id="IPR037923">
    <property type="entry name" value="HTH-like"/>
</dbReference>
<dbReference type="SUPFAM" id="SSF46689">
    <property type="entry name" value="Homeodomain-like"/>
    <property type="match status" value="2"/>
</dbReference>
<evidence type="ECO:0000256" key="2">
    <source>
        <dbReference type="ARBA" id="ARBA00023125"/>
    </source>
</evidence>
<comment type="caution">
    <text evidence="7">The sequence shown here is derived from an EMBL/GenBank/DDBJ whole genome shotgun (WGS) entry which is preliminary data.</text>
</comment>
<evidence type="ECO:0000313" key="8">
    <source>
        <dbReference type="Proteomes" id="UP000617628"/>
    </source>
</evidence>
<dbReference type="InterPro" id="IPR018060">
    <property type="entry name" value="HTH_AraC"/>
</dbReference>
<dbReference type="GO" id="GO:0043565">
    <property type="term" value="F:sequence-specific DNA binding"/>
    <property type="evidence" value="ECO:0007669"/>
    <property type="project" value="InterPro"/>
</dbReference>
<feature type="domain" description="HTH araC/xylS-type" evidence="6">
    <location>
        <begin position="190"/>
        <end position="288"/>
    </location>
</feature>
<keyword evidence="8" id="KW-1185">Reference proteome</keyword>
<evidence type="ECO:0000256" key="3">
    <source>
        <dbReference type="ARBA" id="ARBA00023159"/>
    </source>
</evidence>
<keyword evidence="2" id="KW-0238">DNA-binding</keyword>
<reference evidence="7" key="1">
    <citation type="submission" date="2021-01" db="EMBL/GenBank/DDBJ databases">
        <title>Modified the classification status of verrucomicrobia.</title>
        <authorList>
            <person name="Feng X."/>
        </authorList>
    </citation>
    <scope>NUCLEOTIDE SEQUENCE</scope>
    <source>
        <strain evidence="7">KCTC 13126</strain>
    </source>
</reference>
<dbReference type="Pfam" id="PF02311">
    <property type="entry name" value="AraC_binding"/>
    <property type="match status" value="1"/>
</dbReference>
<keyword evidence="1" id="KW-0805">Transcription regulation</keyword>
<dbReference type="AlphaFoldDB" id="A0A934VJ86"/>
<dbReference type="SMART" id="SM00342">
    <property type="entry name" value="HTH_ARAC"/>
    <property type="match status" value="1"/>
</dbReference>
<name>A0A934VJ86_9BACT</name>
<evidence type="ECO:0000259" key="6">
    <source>
        <dbReference type="PROSITE" id="PS01124"/>
    </source>
</evidence>
<dbReference type="InterPro" id="IPR050204">
    <property type="entry name" value="AraC_XylS_family_regulators"/>
</dbReference>
<gene>
    <name evidence="7" type="ORF">JIN87_00630</name>
</gene>
<dbReference type="CDD" id="cd06986">
    <property type="entry name" value="cupin_MmsR-like_N"/>
    <property type="match status" value="1"/>
</dbReference>
<sequence length="307" mass="34662">MKIAPESFTRYLPVSSQSIRWGWHLIDAGRQHVPPGSSYPSDGHPLNYRFDSDGGRVLDEFQVVYIASGKGRFSSRSAKEKEIKTGDALLLFPGESHRYRPDPATGWNEYWLGFSGTDATRVMEAFFSPRDPVLRCQHTGELTRLFDQLLHWVSSPTASSPQLLASHIPMILAFLKTGSNERSDEAALVQQAKMQMLSDLSKRTDLQAIARELGTSYTHLRSTFKKHTGYAPREFENMIKLKRAHDLLLSGKYNVSDTAEALGFNSLHYFSRAFRKAYGQSPKSWLKQNEASAKQRFPSPSTRETSP</sequence>
<dbReference type="PROSITE" id="PS01124">
    <property type="entry name" value="HTH_ARAC_FAMILY_2"/>
    <property type="match status" value="1"/>
</dbReference>
<dbReference type="EMBL" id="JAENIL010000001">
    <property type="protein sequence ID" value="MBK1875346.1"/>
    <property type="molecule type" value="Genomic_DNA"/>
</dbReference>
<dbReference type="Gene3D" id="2.60.120.280">
    <property type="entry name" value="Regulatory protein AraC"/>
    <property type="match status" value="1"/>
</dbReference>
<dbReference type="PRINTS" id="PR00032">
    <property type="entry name" value="HTHARAC"/>
</dbReference>
<dbReference type="RefSeq" id="WP_200353561.1">
    <property type="nucleotide sequence ID" value="NZ_JAENIL010000001.1"/>
</dbReference>
<evidence type="ECO:0000256" key="5">
    <source>
        <dbReference type="SAM" id="MobiDB-lite"/>
    </source>
</evidence>
<dbReference type="PROSITE" id="PS00041">
    <property type="entry name" value="HTH_ARAC_FAMILY_1"/>
    <property type="match status" value="1"/>
</dbReference>
<dbReference type="InterPro" id="IPR018062">
    <property type="entry name" value="HTH_AraC-typ_CS"/>
</dbReference>
<feature type="region of interest" description="Disordered" evidence="5">
    <location>
        <begin position="285"/>
        <end position="307"/>
    </location>
</feature>
<dbReference type="Gene3D" id="1.10.10.60">
    <property type="entry name" value="Homeodomain-like"/>
    <property type="match status" value="2"/>
</dbReference>
<dbReference type="InterPro" id="IPR009057">
    <property type="entry name" value="Homeodomain-like_sf"/>
</dbReference>
<evidence type="ECO:0000256" key="4">
    <source>
        <dbReference type="ARBA" id="ARBA00023163"/>
    </source>
</evidence>
<dbReference type="InterPro" id="IPR020449">
    <property type="entry name" value="Tscrpt_reg_AraC-type_HTH"/>
</dbReference>
<dbReference type="InterPro" id="IPR003313">
    <property type="entry name" value="AraC-bd"/>
</dbReference>
<proteinExistence type="predicted"/>
<dbReference type="GO" id="GO:0003700">
    <property type="term" value="F:DNA-binding transcription factor activity"/>
    <property type="evidence" value="ECO:0007669"/>
    <property type="project" value="InterPro"/>
</dbReference>